<keyword evidence="3" id="KW-1185">Reference proteome</keyword>
<feature type="compositionally biased region" description="Polar residues" evidence="1">
    <location>
        <begin position="61"/>
        <end position="73"/>
    </location>
</feature>
<dbReference type="AlphaFoldDB" id="A0A9W8J5X8"/>
<evidence type="ECO:0000313" key="3">
    <source>
        <dbReference type="Proteomes" id="UP001140091"/>
    </source>
</evidence>
<protein>
    <submittedName>
        <fullName evidence="2">Uncharacterized protein</fullName>
    </submittedName>
</protein>
<evidence type="ECO:0000313" key="2">
    <source>
        <dbReference type="EMBL" id="KAJ2929756.1"/>
    </source>
</evidence>
<feature type="region of interest" description="Disordered" evidence="1">
    <location>
        <begin position="1"/>
        <end position="98"/>
    </location>
</feature>
<name>A0A9W8J5X8_9AGAR</name>
<sequence>MNSASLASYDDESSYDFESDTSSPWVFSPTDSTATGSTASLDEEDEEDEEEDESSEEDSGFATSPMATLSPTSPDFRPTGFSGPTAPPAFGFPPPCIP</sequence>
<feature type="compositionally biased region" description="Acidic residues" evidence="1">
    <location>
        <begin position="41"/>
        <end position="59"/>
    </location>
</feature>
<dbReference type="EMBL" id="JANBPK010000859">
    <property type="protein sequence ID" value="KAJ2929756.1"/>
    <property type="molecule type" value="Genomic_DNA"/>
</dbReference>
<accession>A0A9W8J5X8</accession>
<proteinExistence type="predicted"/>
<gene>
    <name evidence="2" type="ORF">H1R20_g7311</name>
</gene>
<dbReference type="Proteomes" id="UP001140091">
    <property type="component" value="Unassembled WGS sequence"/>
</dbReference>
<feature type="compositionally biased region" description="Pro residues" evidence="1">
    <location>
        <begin position="85"/>
        <end position="98"/>
    </location>
</feature>
<feature type="non-terminal residue" evidence="2">
    <location>
        <position position="98"/>
    </location>
</feature>
<feature type="compositionally biased region" description="Acidic residues" evidence="1">
    <location>
        <begin position="9"/>
        <end position="19"/>
    </location>
</feature>
<feature type="compositionally biased region" description="Polar residues" evidence="1">
    <location>
        <begin position="29"/>
        <end position="40"/>
    </location>
</feature>
<evidence type="ECO:0000256" key="1">
    <source>
        <dbReference type="SAM" id="MobiDB-lite"/>
    </source>
</evidence>
<organism evidence="2 3">
    <name type="scientific">Candolleomyces eurysporus</name>
    <dbReference type="NCBI Taxonomy" id="2828524"/>
    <lineage>
        <taxon>Eukaryota</taxon>
        <taxon>Fungi</taxon>
        <taxon>Dikarya</taxon>
        <taxon>Basidiomycota</taxon>
        <taxon>Agaricomycotina</taxon>
        <taxon>Agaricomycetes</taxon>
        <taxon>Agaricomycetidae</taxon>
        <taxon>Agaricales</taxon>
        <taxon>Agaricineae</taxon>
        <taxon>Psathyrellaceae</taxon>
        <taxon>Candolleomyces</taxon>
    </lineage>
</organism>
<comment type="caution">
    <text evidence="2">The sequence shown here is derived from an EMBL/GenBank/DDBJ whole genome shotgun (WGS) entry which is preliminary data.</text>
</comment>
<reference evidence="2" key="1">
    <citation type="submission" date="2022-06" db="EMBL/GenBank/DDBJ databases">
        <title>Genome Sequence of Candolleomyces eurysporus.</title>
        <authorList>
            <person name="Buettner E."/>
        </authorList>
    </citation>
    <scope>NUCLEOTIDE SEQUENCE</scope>
    <source>
        <strain evidence="2">VTCC 930004</strain>
    </source>
</reference>